<dbReference type="eggNOG" id="COG3668">
    <property type="taxonomic scope" value="Bacteria"/>
</dbReference>
<dbReference type="HOGENOM" id="CLU_147162_8_4_9"/>
<dbReference type="AlphaFoldDB" id="B1I2Q9"/>
<dbReference type="InterPro" id="IPR035093">
    <property type="entry name" value="RelE/ParE_toxin_dom_sf"/>
</dbReference>
<reference evidence="2 3" key="2">
    <citation type="journal article" date="2008" name="Science">
        <title>Environmental genomics reveals a single-species ecosystem deep within Earth.</title>
        <authorList>
            <person name="Chivian D."/>
            <person name="Brodie E.L."/>
            <person name="Alm E.J."/>
            <person name="Culley D.E."/>
            <person name="Dehal P.S."/>
            <person name="Desantis T.Z."/>
            <person name="Gihring T.M."/>
            <person name="Lapidus A."/>
            <person name="Lin L.H."/>
            <person name="Lowry S.R."/>
            <person name="Moser D.P."/>
            <person name="Richardson P.M."/>
            <person name="Southam G."/>
            <person name="Wanger G."/>
            <person name="Pratt L.M."/>
            <person name="Andersen G.L."/>
            <person name="Hazen T.C."/>
            <person name="Brockman F.J."/>
            <person name="Arkin A.P."/>
            <person name="Onstott T.C."/>
        </authorList>
    </citation>
    <scope>NUCLEOTIDE SEQUENCE [LARGE SCALE GENOMIC DNA]</scope>
    <source>
        <strain evidence="2 3">MP104C</strain>
    </source>
</reference>
<protein>
    <submittedName>
        <fullName evidence="2">Plasmid stabilization system</fullName>
    </submittedName>
</protein>
<dbReference type="Gene3D" id="3.30.2310.20">
    <property type="entry name" value="RelE-like"/>
    <property type="match status" value="1"/>
</dbReference>
<sequence length="110" mass="12872">MKMLPMNNVDKRYHVIISERAGEALVQHVRFLAQVSAQAADKLRTDIVEAAKSLQEFPERGSWLTDPLLLANKYRKLLVDKRYLLIYQIKDDAVYIDYIVDCRQDYGWLV</sequence>
<dbReference type="Pfam" id="PF05016">
    <property type="entry name" value="ParE_toxin"/>
    <property type="match status" value="1"/>
</dbReference>
<proteinExistence type="predicted"/>
<dbReference type="EMBL" id="CP000860">
    <property type="protein sequence ID" value="ACA59275.1"/>
    <property type="molecule type" value="Genomic_DNA"/>
</dbReference>
<keyword evidence="1" id="KW-1277">Toxin-antitoxin system</keyword>
<evidence type="ECO:0000256" key="1">
    <source>
        <dbReference type="ARBA" id="ARBA00022649"/>
    </source>
</evidence>
<evidence type="ECO:0000313" key="2">
    <source>
        <dbReference type="EMBL" id="ACA59275.1"/>
    </source>
</evidence>
<organism evidence="2 3">
    <name type="scientific">Desulforudis audaxviator (strain MP104C)</name>
    <dbReference type="NCBI Taxonomy" id="477974"/>
    <lineage>
        <taxon>Bacteria</taxon>
        <taxon>Bacillati</taxon>
        <taxon>Bacillota</taxon>
        <taxon>Clostridia</taxon>
        <taxon>Thermoanaerobacterales</taxon>
        <taxon>Candidatus Desulforudaceae</taxon>
        <taxon>Candidatus Desulforudis</taxon>
    </lineage>
</organism>
<name>B1I2Q9_DESAP</name>
<keyword evidence="3" id="KW-1185">Reference proteome</keyword>
<dbReference type="KEGG" id="dau:Daud_0750"/>
<gene>
    <name evidence="2" type="ordered locus">Daud_0750</name>
</gene>
<dbReference type="InterPro" id="IPR007712">
    <property type="entry name" value="RelE/ParE_toxin"/>
</dbReference>
<dbReference type="Proteomes" id="UP000008544">
    <property type="component" value="Chromosome"/>
</dbReference>
<accession>B1I2Q9</accession>
<reference evidence="3" key="1">
    <citation type="submission" date="2007-10" db="EMBL/GenBank/DDBJ databases">
        <title>Complete sequence of chromosome of Desulforudis audaxviator MP104C.</title>
        <authorList>
            <person name="Copeland A."/>
            <person name="Lucas S."/>
            <person name="Lapidus A."/>
            <person name="Barry K."/>
            <person name="Glavina del Rio T."/>
            <person name="Dalin E."/>
            <person name="Tice H."/>
            <person name="Bruce D."/>
            <person name="Pitluck S."/>
            <person name="Lowry S.R."/>
            <person name="Larimer F."/>
            <person name="Land M.L."/>
            <person name="Hauser L."/>
            <person name="Kyrpides N."/>
            <person name="Ivanova N.N."/>
            <person name="Richardson P."/>
        </authorList>
    </citation>
    <scope>NUCLEOTIDE SEQUENCE [LARGE SCALE GENOMIC DNA]</scope>
    <source>
        <strain evidence="3">MP104C</strain>
    </source>
</reference>
<evidence type="ECO:0000313" key="3">
    <source>
        <dbReference type="Proteomes" id="UP000008544"/>
    </source>
</evidence>